<feature type="compositionally biased region" description="Polar residues" evidence="1">
    <location>
        <begin position="205"/>
        <end position="223"/>
    </location>
</feature>
<dbReference type="Gene3D" id="3.40.50.300">
    <property type="entry name" value="P-loop containing nucleotide triphosphate hydrolases"/>
    <property type="match status" value="1"/>
</dbReference>
<sequence>DTALKKEVIQSKEHCDNVLSAPRAFSNDTCLTGNTRSIVFCFVNSNPCQVKLFLLLCLMHSIHPFWSGGAHKEHDISIEKTKASIGYVLNRQDTHSDDASFGNDGKEKETTKIGQPQLSEETWESVFPATFVKYLPTTIEGGMLKYMTDTQAHAIPDLISNTYNPLKDTFHVIASPPGSGKTTMALILALYDLYSNQKRSRLHQSRLTQTNSQDMESGHNPLSSHDWKATKDNPPVYIFIMLPSRSLRIQPILDWLKDAHNICDFQVHWGNRKRAFPGLQYLQEGYHLFIGAPDIFDSFLSDCGSYAQLLQYLHGVIMLQSETLFNFEHTNCISVLRQVLGAQQIPAVMLGAHHSNPQQWAHFAPKIFLFSDFWNSDLDKSLHQIVGEEGRTEPCIQNFSKQQFAHWYIECDSQACKFALLRQFFDCNKFNKALIFVKMSDKVLYFYFFF</sequence>
<evidence type="ECO:0000313" key="3">
    <source>
        <dbReference type="EMBL" id="ETO24559.1"/>
    </source>
</evidence>
<evidence type="ECO:0000313" key="4">
    <source>
        <dbReference type="Proteomes" id="UP000023152"/>
    </source>
</evidence>
<organism evidence="3 4">
    <name type="scientific">Reticulomyxa filosa</name>
    <dbReference type="NCBI Taxonomy" id="46433"/>
    <lineage>
        <taxon>Eukaryota</taxon>
        <taxon>Sar</taxon>
        <taxon>Rhizaria</taxon>
        <taxon>Retaria</taxon>
        <taxon>Foraminifera</taxon>
        <taxon>Monothalamids</taxon>
        <taxon>Reticulomyxidae</taxon>
        <taxon>Reticulomyxa</taxon>
    </lineage>
</organism>
<dbReference type="InterPro" id="IPR027417">
    <property type="entry name" value="P-loop_NTPase"/>
</dbReference>
<reference evidence="3 4" key="1">
    <citation type="journal article" date="2013" name="Curr. Biol.">
        <title>The Genome of the Foraminiferan Reticulomyxa filosa.</title>
        <authorList>
            <person name="Glockner G."/>
            <person name="Hulsmann N."/>
            <person name="Schleicher M."/>
            <person name="Noegel A.A."/>
            <person name="Eichinger L."/>
            <person name="Gallinger C."/>
            <person name="Pawlowski J."/>
            <person name="Sierra R."/>
            <person name="Euteneuer U."/>
            <person name="Pillet L."/>
            <person name="Moustafa A."/>
            <person name="Platzer M."/>
            <person name="Groth M."/>
            <person name="Szafranski K."/>
            <person name="Schliwa M."/>
        </authorList>
    </citation>
    <scope>NUCLEOTIDE SEQUENCE [LARGE SCALE GENOMIC DNA]</scope>
</reference>
<gene>
    <name evidence="3" type="ORF">RFI_12597</name>
</gene>
<dbReference type="SUPFAM" id="SSF52540">
    <property type="entry name" value="P-loop containing nucleoside triphosphate hydrolases"/>
    <property type="match status" value="1"/>
</dbReference>
<dbReference type="Pfam" id="PF00270">
    <property type="entry name" value="DEAD"/>
    <property type="match status" value="1"/>
</dbReference>
<evidence type="ECO:0000259" key="2">
    <source>
        <dbReference type="Pfam" id="PF00270"/>
    </source>
</evidence>
<keyword evidence="4" id="KW-1185">Reference proteome</keyword>
<feature type="domain" description="DEAD/DEAH-box helicase" evidence="2">
    <location>
        <begin position="148"/>
        <end position="305"/>
    </location>
</feature>
<feature type="region of interest" description="Disordered" evidence="1">
    <location>
        <begin position="202"/>
        <end position="226"/>
    </location>
</feature>
<dbReference type="GO" id="GO:0005524">
    <property type="term" value="F:ATP binding"/>
    <property type="evidence" value="ECO:0007669"/>
    <property type="project" value="InterPro"/>
</dbReference>
<proteinExistence type="predicted"/>
<dbReference type="EMBL" id="ASPP01009145">
    <property type="protein sequence ID" value="ETO24559.1"/>
    <property type="molecule type" value="Genomic_DNA"/>
</dbReference>
<feature type="region of interest" description="Disordered" evidence="1">
    <location>
        <begin position="96"/>
        <end position="117"/>
    </location>
</feature>
<dbReference type="AlphaFoldDB" id="X6NFN4"/>
<name>X6NFN4_RETFI</name>
<dbReference type="Proteomes" id="UP000023152">
    <property type="component" value="Unassembled WGS sequence"/>
</dbReference>
<feature type="compositionally biased region" description="Basic and acidic residues" evidence="1">
    <location>
        <begin position="96"/>
        <end position="111"/>
    </location>
</feature>
<protein>
    <recommendedName>
        <fullName evidence="2">DEAD/DEAH-box helicase domain-containing protein</fullName>
    </recommendedName>
</protein>
<evidence type="ECO:0000256" key="1">
    <source>
        <dbReference type="SAM" id="MobiDB-lite"/>
    </source>
</evidence>
<feature type="non-terminal residue" evidence="3">
    <location>
        <position position="1"/>
    </location>
</feature>
<dbReference type="GO" id="GO:0003676">
    <property type="term" value="F:nucleic acid binding"/>
    <property type="evidence" value="ECO:0007669"/>
    <property type="project" value="InterPro"/>
</dbReference>
<comment type="caution">
    <text evidence="3">The sequence shown here is derived from an EMBL/GenBank/DDBJ whole genome shotgun (WGS) entry which is preliminary data.</text>
</comment>
<dbReference type="InterPro" id="IPR011545">
    <property type="entry name" value="DEAD/DEAH_box_helicase_dom"/>
</dbReference>
<accession>X6NFN4</accession>